<accession>A0A174HZE1</accession>
<protein>
    <submittedName>
        <fullName evidence="1">Uncharacterized protein</fullName>
    </submittedName>
</protein>
<gene>
    <name evidence="1" type="ORF">ERS852511_00131</name>
</gene>
<dbReference type="RefSeq" id="WP_055298247.1">
    <property type="nucleotide sequence ID" value="NZ_CZAP01000001.1"/>
</dbReference>
<reference evidence="1 2" key="1">
    <citation type="submission" date="2015-09" db="EMBL/GenBank/DDBJ databases">
        <authorList>
            <consortium name="Pathogen Informatics"/>
        </authorList>
    </citation>
    <scope>NUCLEOTIDE SEQUENCE [LARGE SCALE GENOMIC DNA]</scope>
    <source>
        <strain evidence="1 2">2789STDY5834899</strain>
    </source>
</reference>
<dbReference type="AlphaFoldDB" id="A0A174HZE1"/>
<organism evidence="1 2">
    <name type="scientific">Bacteroides thetaiotaomicron</name>
    <dbReference type="NCBI Taxonomy" id="818"/>
    <lineage>
        <taxon>Bacteria</taxon>
        <taxon>Pseudomonadati</taxon>
        <taxon>Bacteroidota</taxon>
        <taxon>Bacteroidia</taxon>
        <taxon>Bacteroidales</taxon>
        <taxon>Bacteroidaceae</taxon>
        <taxon>Bacteroides</taxon>
    </lineage>
</organism>
<proteinExistence type="predicted"/>
<evidence type="ECO:0000313" key="2">
    <source>
        <dbReference type="Proteomes" id="UP000095576"/>
    </source>
</evidence>
<evidence type="ECO:0000313" key="1">
    <source>
        <dbReference type="EMBL" id="CUO80274.1"/>
    </source>
</evidence>
<name>A0A174HZE1_BACT4</name>
<dbReference type="Proteomes" id="UP000095576">
    <property type="component" value="Unassembled WGS sequence"/>
</dbReference>
<dbReference type="EMBL" id="CZAP01000001">
    <property type="protein sequence ID" value="CUO80274.1"/>
    <property type="molecule type" value="Genomic_DNA"/>
</dbReference>
<sequence length="362" mass="42797">MAFKNYRKETSERSDEANWAKKILIEKTGLFFDSIEGCNENKDNIVTHLMERARIDFSDEKSTDEEVLKEIIKLETLDTLQRKINFAKSFNCPLTYVLYCNENKHVWVYTITAIDTCKYEAVYSSFVAFSNWIAEIKGWKSSKSFREKQDLPEFDKALRAAGCAWPTNIDCFVSNEKFEPICIIEFQNANKTSVEKHCNNEFLWGKYTGSTDWGKTIYYNDVRRWLSQEILRVQSGLRLFVVTWSESSEDFILKEIDQVTLPQFPREKNWRLHNQIEENLHNLAVYYRVNKDYALRYAKWISENTSSYNLSYNDGSMEMIFHSPKLNVANKTFPKLYYKFKHLEKNNKEKLPIIFLELLGNN</sequence>